<name>A0A3F3GT24_9LACO</name>
<sequence length="86" mass="10065">MDALKYIEALLHESPDTVMGSIMSEYQFPDIPTIGDACDIVRSTQNQHDIHLINQVQPMFYNYQEHRLVNREDVLWLLDYLAQKGQ</sequence>
<protein>
    <submittedName>
        <fullName evidence="1">Putative glucosyl transferase</fullName>
    </submittedName>
</protein>
<evidence type="ECO:0000313" key="1">
    <source>
        <dbReference type="EMBL" id="GAP02666.1"/>
    </source>
</evidence>
<dbReference type="GO" id="GO:0016740">
    <property type="term" value="F:transferase activity"/>
    <property type="evidence" value="ECO:0007669"/>
    <property type="project" value="UniProtKB-KW"/>
</dbReference>
<keyword evidence="2" id="KW-1185">Reference proteome</keyword>
<dbReference type="Proteomes" id="UP000061227">
    <property type="component" value="Unassembled WGS sequence"/>
</dbReference>
<evidence type="ECO:0000313" key="2">
    <source>
        <dbReference type="Proteomes" id="UP000061227"/>
    </source>
</evidence>
<reference evidence="1 2" key="1">
    <citation type="journal article" date="2015" name="BMC Genomics">
        <title>Comparative genomics of Fructobacillus spp. and Leuconostoc spp. reveals niche-specific evolution of Fructobacillus spp.</title>
        <authorList>
            <person name="Endo A."/>
            <person name="Tanizawa Y."/>
            <person name="Tanaka N."/>
            <person name="Maeno S."/>
            <person name="Kumar H."/>
            <person name="Shiwa Y."/>
            <person name="Okada S."/>
            <person name="Yoshikawa H."/>
            <person name="Dicks L."/>
            <person name="Nakagawa J."/>
            <person name="Arita M."/>
        </authorList>
    </citation>
    <scope>NUCLEOTIDE SEQUENCE [LARGE SCALE GENOMIC DNA]</scope>
    <source>
        <strain evidence="1 2">DSM 15468</strain>
    </source>
</reference>
<proteinExistence type="predicted"/>
<accession>A0A3F3GT24</accession>
<dbReference type="RefSeq" id="WP_059377135.1">
    <property type="nucleotide sequence ID" value="NZ_DF968064.1"/>
</dbReference>
<dbReference type="EMBL" id="DF968064">
    <property type="protein sequence ID" value="GAP02666.1"/>
    <property type="molecule type" value="Genomic_DNA"/>
</dbReference>
<dbReference type="AlphaFoldDB" id="A0A3F3GT24"/>
<keyword evidence="1" id="KW-0808">Transferase</keyword>
<gene>
    <name evidence="1" type="ORF">FPFC_021140</name>
</gene>
<organism evidence="1 2">
    <name type="scientific">Fructobacillus pseudoficulneus</name>
    <dbReference type="NCBI Taxonomy" id="220714"/>
    <lineage>
        <taxon>Bacteria</taxon>
        <taxon>Bacillati</taxon>
        <taxon>Bacillota</taxon>
        <taxon>Bacilli</taxon>
        <taxon>Lactobacillales</taxon>
        <taxon>Lactobacillaceae</taxon>
        <taxon>Fructobacillus</taxon>
    </lineage>
</organism>
<dbReference type="OrthoDB" id="2151973at2"/>